<feature type="chain" id="PRO_5024442131" evidence="2">
    <location>
        <begin position="18"/>
        <end position="293"/>
    </location>
</feature>
<evidence type="ECO:0000313" key="4">
    <source>
        <dbReference type="WBParaSite" id="MCU_009191-RA"/>
    </source>
</evidence>
<name>A0A5K3FLA0_MESCO</name>
<evidence type="ECO:0000256" key="1">
    <source>
        <dbReference type="SAM" id="MobiDB-lite"/>
    </source>
</evidence>
<dbReference type="SMART" id="SM00198">
    <property type="entry name" value="SCP"/>
    <property type="match status" value="1"/>
</dbReference>
<protein>
    <submittedName>
        <fullName evidence="4">SCP domain-containing protein</fullName>
    </submittedName>
</protein>
<accession>A0A5K3FLA0</accession>
<dbReference type="AlphaFoldDB" id="A0A5K3FLA0"/>
<dbReference type="CDD" id="cd05380">
    <property type="entry name" value="CAP_euk"/>
    <property type="match status" value="1"/>
</dbReference>
<dbReference type="WBParaSite" id="MCU_009191-RA">
    <property type="protein sequence ID" value="MCU_009191-RA"/>
    <property type="gene ID" value="MCU_009191"/>
</dbReference>
<dbReference type="SUPFAM" id="SSF55797">
    <property type="entry name" value="PR-1-like"/>
    <property type="match status" value="1"/>
</dbReference>
<sequence>MMNKFMCLLILVRYACTTTRPKDAERAKIVVIFTKIREEVKPNASNMNMLAYSDDMENVAAKWVSRCSFWYPHPSSFPEINGSNMLLQESASLNNIFQSAGFYANQANNYDYDNNTCNGNCRYYKLMVWATSTEIGCAYNECPAQYNDKRAYLLSCVFTNVSSEHDLKERPYIAGESCSNCTPGLVCRRKQCAKPELTTISISTTTTQYQSTTSPNGTPHLNTTTIAVSSTPQYQTTTSPQRTQQINSTPGTTSSTTVTTVQISTTTSDASRILHPALLHLAMPLIARLVQSS</sequence>
<proteinExistence type="predicted"/>
<dbReference type="Pfam" id="PF00188">
    <property type="entry name" value="CAP"/>
    <property type="match status" value="1"/>
</dbReference>
<organism evidence="4">
    <name type="scientific">Mesocestoides corti</name>
    <name type="common">Flatworm</name>
    <dbReference type="NCBI Taxonomy" id="53468"/>
    <lineage>
        <taxon>Eukaryota</taxon>
        <taxon>Metazoa</taxon>
        <taxon>Spiralia</taxon>
        <taxon>Lophotrochozoa</taxon>
        <taxon>Platyhelminthes</taxon>
        <taxon>Cestoda</taxon>
        <taxon>Eucestoda</taxon>
        <taxon>Cyclophyllidea</taxon>
        <taxon>Mesocestoididae</taxon>
        <taxon>Mesocestoides</taxon>
    </lineage>
</organism>
<feature type="signal peptide" evidence="2">
    <location>
        <begin position="1"/>
        <end position="17"/>
    </location>
</feature>
<keyword evidence="2" id="KW-0732">Signal</keyword>
<dbReference type="InterPro" id="IPR035940">
    <property type="entry name" value="CAP_sf"/>
</dbReference>
<dbReference type="InterPro" id="IPR001283">
    <property type="entry name" value="CRISP-related"/>
</dbReference>
<dbReference type="Gene3D" id="3.40.33.10">
    <property type="entry name" value="CAP"/>
    <property type="match status" value="1"/>
</dbReference>
<evidence type="ECO:0000259" key="3">
    <source>
        <dbReference type="SMART" id="SM00198"/>
    </source>
</evidence>
<dbReference type="InterPro" id="IPR014044">
    <property type="entry name" value="CAP_dom"/>
</dbReference>
<feature type="domain" description="SCP" evidence="3">
    <location>
        <begin position="24"/>
        <end position="163"/>
    </location>
</feature>
<dbReference type="PANTHER" id="PTHR10334">
    <property type="entry name" value="CYSTEINE-RICH SECRETORY PROTEIN-RELATED"/>
    <property type="match status" value="1"/>
</dbReference>
<reference evidence="4" key="1">
    <citation type="submission" date="2019-11" db="UniProtKB">
        <authorList>
            <consortium name="WormBaseParasite"/>
        </authorList>
    </citation>
    <scope>IDENTIFICATION</scope>
</reference>
<evidence type="ECO:0000256" key="2">
    <source>
        <dbReference type="SAM" id="SignalP"/>
    </source>
</evidence>
<feature type="region of interest" description="Disordered" evidence="1">
    <location>
        <begin position="230"/>
        <end position="259"/>
    </location>
</feature>